<organism evidence="4 7">
    <name type="scientific">Phytophthora cactorum</name>
    <dbReference type="NCBI Taxonomy" id="29920"/>
    <lineage>
        <taxon>Eukaryota</taxon>
        <taxon>Sar</taxon>
        <taxon>Stramenopiles</taxon>
        <taxon>Oomycota</taxon>
        <taxon>Peronosporomycetes</taxon>
        <taxon>Peronosporales</taxon>
        <taxon>Peronosporaceae</taxon>
        <taxon>Phytophthora</taxon>
    </lineage>
</organism>
<dbReference type="EMBL" id="RCML01000322">
    <property type="protein sequence ID" value="KAG2980903.1"/>
    <property type="molecule type" value="Genomic_DNA"/>
</dbReference>
<dbReference type="EMBL" id="RCMI01000318">
    <property type="protein sequence ID" value="KAG2917802.1"/>
    <property type="molecule type" value="Genomic_DNA"/>
</dbReference>
<dbReference type="Proteomes" id="UP000697107">
    <property type="component" value="Unassembled WGS sequence"/>
</dbReference>
<comment type="caution">
    <text evidence="4">The sequence shown here is derived from an EMBL/GenBank/DDBJ whole genome shotgun (WGS) entry which is preliminary data.</text>
</comment>
<reference evidence="4" key="1">
    <citation type="submission" date="2018-10" db="EMBL/GenBank/DDBJ databases">
        <title>Effector identification in a new, highly contiguous assembly of the strawberry crown rot pathogen Phytophthora cactorum.</title>
        <authorList>
            <person name="Armitage A.D."/>
            <person name="Nellist C.F."/>
            <person name="Bates H."/>
            <person name="Vickerstaff R.J."/>
            <person name="Harrison R.J."/>
        </authorList>
    </citation>
    <scope>NUCLEOTIDE SEQUENCE</scope>
    <source>
        <strain evidence="2">15-7</strain>
        <strain evidence="3">4032</strain>
        <strain evidence="4">4040</strain>
        <strain evidence="5">P415</strain>
        <strain evidence="6">P421</strain>
    </source>
</reference>
<evidence type="ECO:0000313" key="2">
    <source>
        <dbReference type="EMBL" id="KAG2854273.1"/>
    </source>
</evidence>
<accession>A0A8T1DB17</accession>
<evidence type="ECO:0000313" key="7">
    <source>
        <dbReference type="Proteomes" id="UP000736787"/>
    </source>
</evidence>
<dbReference type="Proteomes" id="UP000774804">
    <property type="component" value="Unassembled WGS sequence"/>
</dbReference>
<dbReference type="Proteomes" id="UP000736787">
    <property type="component" value="Unassembled WGS sequence"/>
</dbReference>
<evidence type="ECO:0000256" key="1">
    <source>
        <dbReference type="SAM" id="MobiDB-lite"/>
    </source>
</evidence>
<gene>
    <name evidence="2" type="ORF">PC113_g13455</name>
    <name evidence="3" type="ORF">PC115_g10648</name>
    <name evidence="4" type="ORF">PC117_g11452</name>
    <name evidence="5" type="ORF">PC118_g10912</name>
    <name evidence="6" type="ORF">PC129_g11517</name>
</gene>
<evidence type="ECO:0000313" key="4">
    <source>
        <dbReference type="EMBL" id="KAG2937955.1"/>
    </source>
</evidence>
<dbReference type="EMBL" id="RCMG01000436">
    <property type="protein sequence ID" value="KAG2854273.1"/>
    <property type="molecule type" value="Genomic_DNA"/>
</dbReference>
<name>A0A8T1DB17_9STRA</name>
<sequence length="61" mass="7015">MAHELSRMWTQVDSQSISSKQLVCRLYRDTEEELQQLKQLGRFRDSKSSSQGNQRGGCAPK</sequence>
<dbReference type="EMBL" id="RCMK01000296">
    <property type="protein sequence ID" value="KAG2937955.1"/>
    <property type="molecule type" value="Genomic_DNA"/>
</dbReference>
<evidence type="ECO:0000313" key="6">
    <source>
        <dbReference type="EMBL" id="KAG3217653.1"/>
    </source>
</evidence>
<dbReference type="VEuPathDB" id="FungiDB:PC110_g10853"/>
<dbReference type="Proteomes" id="UP000735874">
    <property type="component" value="Unassembled WGS sequence"/>
</dbReference>
<dbReference type="AlphaFoldDB" id="A0A8T1DB17"/>
<protein>
    <submittedName>
        <fullName evidence="4">Uncharacterized protein</fullName>
    </submittedName>
</protein>
<evidence type="ECO:0000313" key="3">
    <source>
        <dbReference type="EMBL" id="KAG2917802.1"/>
    </source>
</evidence>
<dbReference type="Proteomes" id="UP000760860">
    <property type="component" value="Unassembled WGS sequence"/>
</dbReference>
<feature type="region of interest" description="Disordered" evidence="1">
    <location>
        <begin position="38"/>
        <end position="61"/>
    </location>
</feature>
<proteinExistence type="predicted"/>
<dbReference type="EMBL" id="RCMV01000409">
    <property type="protein sequence ID" value="KAG3217653.1"/>
    <property type="molecule type" value="Genomic_DNA"/>
</dbReference>
<evidence type="ECO:0000313" key="5">
    <source>
        <dbReference type="EMBL" id="KAG2980903.1"/>
    </source>
</evidence>